<dbReference type="AlphaFoldDB" id="A0A0L7R6T9"/>
<dbReference type="Proteomes" id="UP000053825">
    <property type="component" value="Unassembled WGS sequence"/>
</dbReference>
<proteinExistence type="predicted"/>
<reference evidence="1 2" key="1">
    <citation type="submission" date="2015-07" db="EMBL/GenBank/DDBJ databases">
        <title>The genome of Habropoda laboriosa.</title>
        <authorList>
            <person name="Pan H."/>
            <person name="Kapheim K."/>
        </authorList>
    </citation>
    <scope>NUCLEOTIDE SEQUENCE [LARGE SCALE GENOMIC DNA]</scope>
    <source>
        <strain evidence="1">0110345459</strain>
    </source>
</reference>
<sequence>RCTVATAWSARYPVTSAWSTWITTGTVAHLVELCHLDGLPDSFEIDPYHTGLVARYTVRGARYTVLRGWGTVARAWCVATTAESTSLLRRQFLLQ</sequence>
<name>A0A0L7R6T9_9HYME</name>
<gene>
    <name evidence="1" type="ORF">WH47_08956</name>
</gene>
<evidence type="ECO:0000313" key="2">
    <source>
        <dbReference type="Proteomes" id="UP000053825"/>
    </source>
</evidence>
<accession>A0A0L7R6T9</accession>
<dbReference type="EMBL" id="KQ414646">
    <property type="protein sequence ID" value="KOC66563.1"/>
    <property type="molecule type" value="Genomic_DNA"/>
</dbReference>
<protein>
    <submittedName>
        <fullName evidence="1">Uncharacterized protein</fullName>
    </submittedName>
</protein>
<feature type="non-terminal residue" evidence="1">
    <location>
        <position position="1"/>
    </location>
</feature>
<keyword evidence="2" id="KW-1185">Reference proteome</keyword>
<organism evidence="1 2">
    <name type="scientific">Habropoda laboriosa</name>
    <dbReference type="NCBI Taxonomy" id="597456"/>
    <lineage>
        <taxon>Eukaryota</taxon>
        <taxon>Metazoa</taxon>
        <taxon>Ecdysozoa</taxon>
        <taxon>Arthropoda</taxon>
        <taxon>Hexapoda</taxon>
        <taxon>Insecta</taxon>
        <taxon>Pterygota</taxon>
        <taxon>Neoptera</taxon>
        <taxon>Endopterygota</taxon>
        <taxon>Hymenoptera</taxon>
        <taxon>Apocrita</taxon>
        <taxon>Aculeata</taxon>
        <taxon>Apoidea</taxon>
        <taxon>Anthophila</taxon>
        <taxon>Apidae</taxon>
        <taxon>Habropoda</taxon>
    </lineage>
</organism>
<evidence type="ECO:0000313" key="1">
    <source>
        <dbReference type="EMBL" id="KOC66563.1"/>
    </source>
</evidence>